<feature type="transmembrane region" description="Helical" evidence="1">
    <location>
        <begin position="200"/>
        <end position="227"/>
    </location>
</feature>
<dbReference type="KEGG" id="tga:TGAM_0228"/>
<dbReference type="RefSeq" id="WP_015857849.1">
    <property type="nucleotide sequence ID" value="NC_012804.1"/>
</dbReference>
<feature type="transmembrane region" description="Helical" evidence="1">
    <location>
        <begin position="170"/>
        <end position="188"/>
    </location>
</feature>
<reference evidence="2 3" key="1">
    <citation type="journal article" date="2007" name="Genome Biol.">
        <title>Genome analysis and genome-wide proteomics of Thermococcus gammatolerans, the most radioresistant organism known amongst the Archaea.</title>
        <authorList>
            <person name="Zivanovic Y."/>
            <person name="Armengaud J."/>
            <person name="Lagorce A."/>
            <person name="Leplat C."/>
            <person name="Guerin P."/>
            <person name="Dutertre M."/>
            <person name="Anthouard V."/>
            <person name="Forterre P."/>
            <person name="Wincker P."/>
            <person name="Confalonieri F."/>
        </authorList>
    </citation>
    <scope>NUCLEOTIDE SEQUENCE [LARGE SCALE GENOMIC DNA]</scope>
    <source>
        <strain evidence="3">DSM 15229 / JCM 11827 / EJ3</strain>
    </source>
</reference>
<dbReference type="eggNOG" id="arCOG05847">
    <property type="taxonomic scope" value="Archaea"/>
</dbReference>
<sequence>MRKSTEAALIVILIGLVTALLLMNPVSAEGTFHMRSQGVTFSPIRLALFLGAALTTVVLVTLHLEGSGEYAHIFYLLSVSTITIWIVNSGVPDMSSFLAVIRDLYNRIGIQRSIPVETAFYLYLFLLLILVTALHYSAPRRSRELGFLIFGMLFSAPFFRSIVYPPKPEFIGITAFVLSISVMTSLVFSPRVLKSLLQTIALAMFTVVAIAIEPWNAVLPLAFIMMFPRRRRNIIYVTLVLFGIGIIISRGLIWTGSRESFEWKTVALQLLLPIMLVLYALLFKTRTIVTTLRNSKGPTPFLTFLLLIFLTGSISSTRLLPYAAVTLTVLSVRFVFHSRDTGKVIPKREPAKT</sequence>
<feature type="transmembrane region" description="Helical" evidence="1">
    <location>
        <begin position="302"/>
        <end position="330"/>
    </location>
</feature>
<dbReference type="Proteomes" id="UP000001488">
    <property type="component" value="Chromosome"/>
</dbReference>
<keyword evidence="1" id="KW-1133">Transmembrane helix</keyword>
<gene>
    <name evidence="2" type="ordered locus">TGAM_0228</name>
</gene>
<proteinExistence type="predicted"/>
<feature type="transmembrane region" description="Helical" evidence="1">
    <location>
        <begin position="233"/>
        <end position="253"/>
    </location>
</feature>
<evidence type="ECO:0000313" key="2">
    <source>
        <dbReference type="EMBL" id="ACS32730.1"/>
    </source>
</evidence>
<feature type="transmembrane region" description="Helical" evidence="1">
    <location>
        <begin position="120"/>
        <end position="138"/>
    </location>
</feature>
<feature type="transmembrane region" description="Helical" evidence="1">
    <location>
        <begin position="74"/>
        <end position="100"/>
    </location>
</feature>
<dbReference type="HOGENOM" id="CLU_784409_0_0_2"/>
<feature type="transmembrane region" description="Helical" evidence="1">
    <location>
        <begin position="44"/>
        <end position="62"/>
    </location>
</feature>
<dbReference type="GeneID" id="7988803"/>
<dbReference type="AlphaFoldDB" id="C5A3B8"/>
<evidence type="ECO:0000313" key="3">
    <source>
        <dbReference type="Proteomes" id="UP000001488"/>
    </source>
</evidence>
<accession>C5A3B8</accession>
<protein>
    <submittedName>
        <fullName evidence="2">Uncharacterized protein</fullName>
    </submittedName>
</protein>
<dbReference type="EMBL" id="CP001398">
    <property type="protein sequence ID" value="ACS32730.1"/>
    <property type="molecule type" value="Genomic_DNA"/>
</dbReference>
<dbReference type="PaxDb" id="593117-TGAM_0228"/>
<keyword evidence="3" id="KW-1185">Reference proteome</keyword>
<organism evidence="2 3">
    <name type="scientific">Thermococcus gammatolerans (strain DSM 15229 / JCM 11827 / EJ3)</name>
    <dbReference type="NCBI Taxonomy" id="593117"/>
    <lineage>
        <taxon>Archaea</taxon>
        <taxon>Methanobacteriati</taxon>
        <taxon>Methanobacteriota</taxon>
        <taxon>Thermococci</taxon>
        <taxon>Thermococcales</taxon>
        <taxon>Thermococcaceae</taxon>
        <taxon>Thermococcus</taxon>
    </lineage>
</organism>
<dbReference type="PATRIC" id="fig|593117.10.peg.231"/>
<keyword evidence="1" id="KW-0812">Transmembrane</keyword>
<evidence type="ECO:0000256" key="1">
    <source>
        <dbReference type="SAM" id="Phobius"/>
    </source>
</evidence>
<feature type="transmembrane region" description="Helical" evidence="1">
    <location>
        <begin position="145"/>
        <end position="164"/>
    </location>
</feature>
<feature type="transmembrane region" description="Helical" evidence="1">
    <location>
        <begin position="265"/>
        <end position="282"/>
    </location>
</feature>
<name>C5A3B8_THEGJ</name>
<keyword evidence="1" id="KW-0472">Membrane</keyword>